<accession>A0A1U9K0R0</accession>
<dbReference type="STRING" id="643674.PAEH1_08600"/>
<evidence type="ECO:0000256" key="4">
    <source>
        <dbReference type="ARBA" id="ARBA00022982"/>
    </source>
</evidence>
<protein>
    <recommendedName>
        <fullName evidence="7">Bacterioferritin-associated ferredoxin</fullName>
    </recommendedName>
</protein>
<dbReference type="InterPro" id="IPR052371">
    <property type="entry name" value="BFD-associated_ferredoxin"/>
</dbReference>
<evidence type="ECO:0000256" key="2">
    <source>
        <dbReference type="ARBA" id="ARBA00022714"/>
    </source>
</evidence>
<dbReference type="InterPro" id="IPR041854">
    <property type="entry name" value="BFD-like_2Fe2S-bd_dom_sf"/>
</dbReference>
<dbReference type="EMBL" id="CP019697">
    <property type="protein sequence ID" value="AQS51608.1"/>
    <property type="molecule type" value="Genomic_DNA"/>
</dbReference>
<evidence type="ECO:0000256" key="7">
    <source>
        <dbReference type="ARBA" id="ARBA00039386"/>
    </source>
</evidence>
<dbReference type="Pfam" id="PF04324">
    <property type="entry name" value="Fer2_BFD"/>
    <property type="match status" value="1"/>
</dbReference>
<dbReference type="AlphaFoldDB" id="A0A1U9K0R0"/>
<gene>
    <name evidence="10" type="ORF">PAEH1_08600</name>
</gene>
<sequence>MIMILMYICICNAITDSQIKEAVANGATTLADLQFDLGVATNCGRCAESAMSLLPAMASDNVLHATEISRVQRPAANDTQVLPAAVAYS</sequence>
<keyword evidence="2" id="KW-0001">2Fe-2S</keyword>
<evidence type="ECO:0000313" key="11">
    <source>
        <dbReference type="Proteomes" id="UP000189369"/>
    </source>
</evidence>
<dbReference type="GO" id="GO:0051537">
    <property type="term" value="F:2 iron, 2 sulfur cluster binding"/>
    <property type="evidence" value="ECO:0007669"/>
    <property type="project" value="UniProtKB-KW"/>
</dbReference>
<keyword evidence="1" id="KW-0813">Transport</keyword>
<dbReference type="KEGG" id="phn:PAEH1_08600"/>
<evidence type="ECO:0000259" key="9">
    <source>
        <dbReference type="Pfam" id="PF04324"/>
    </source>
</evidence>
<dbReference type="InterPro" id="IPR007419">
    <property type="entry name" value="BFD-like_2Fe2S-bd_dom"/>
</dbReference>
<feature type="domain" description="BFD-like [2Fe-2S]-binding" evidence="9">
    <location>
        <begin position="7"/>
        <end position="54"/>
    </location>
</feature>
<name>A0A1U9K0R0_9BURK</name>
<comment type="similarity">
    <text evidence="8">Belongs to the Bfd family.</text>
</comment>
<proteinExistence type="inferred from homology"/>
<evidence type="ECO:0000256" key="5">
    <source>
        <dbReference type="ARBA" id="ARBA00023004"/>
    </source>
</evidence>
<keyword evidence="6" id="KW-0411">Iron-sulfur</keyword>
<dbReference type="Gene3D" id="1.10.10.1100">
    <property type="entry name" value="BFD-like [2Fe-2S]-binding domain"/>
    <property type="match status" value="1"/>
</dbReference>
<dbReference type="PANTHER" id="PTHR37424">
    <property type="entry name" value="BACTERIOFERRITIN-ASSOCIATED FERREDOXIN"/>
    <property type="match status" value="1"/>
</dbReference>
<keyword evidence="5" id="KW-0408">Iron</keyword>
<evidence type="ECO:0000256" key="8">
    <source>
        <dbReference type="ARBA" id="ARBA00046332"/>
    </source>
</evidence>
<dbReference type="Proteomes" id="UP000189369">
    <property type="component" value="Chromosome"/>
</dbReference>
<keyword evidence="3" id="KW-0479">Metal-binding</keyword>
<keyword evidence="4" id="KW-0249">Electron transport</keyword>
<evidence type="ECO:0000313" key="10">
    <source>
        <dbReference type="EMBL" id="AQS51608.1"/>
    </source>
</evidence>
<evidence type="ECO:0000256" key="3">
    <source>
        <dbReference type="ARBA" id="ARBA00022723"/>
    </source>
</evidence>
<dbReference type="PANTHER" id="PTHR37424:SF1">
    <property type="entry name" value="BACTERIOFERRITIN-ASSOCIATED FERREDOXIN"/>
    <property type="match status" value="1"/>
</dbReference>
<dbReference type="GO" id="GO:0046872">
    <property type="term" value="F:metal ion binding"/>
    <property type="evidence" value="ECO:0007669"/>
    <property type="project" value="UniProtKB-KW"/>
</dbReference>
<evidence type="ECO:0000256" key="6">
    <source>
        <dbReference type="ARBA" id="ARBA00023014"/>
    </source>
</evidence>
<evidence type="ECO:0000256" key="1">
    <source>
        <dbReference type="ARBA" id="ARBA00022448"/>
    </source>
</evidence>
<reference evidence="10 11" key="1">
    <citation type="submission" date="2017-01" db="EMBL/GenBank/DDBJ databases">
        <title>Complete Genome Sequence of Paenalcaligenes hominis, Isolated from a paraplegic Patient with neurogenic bladder.</title>
        <authorList>
            <person name="Mukhopadhyay R."/>
            <person name="Joaquin J."/>
            <person name="Hogue R."/>
            <person name="Kilaru A."/>
            <person name="Jospin G."/>
            <person name="Mars K."/>
            <person name="Eisen J.A."/>
            <person name="Chaturvedi V."/>
        </authorList>
    </citation>
    <scope>NUCLEOTIDE SEQUENCE [LARGE SCALE GENOMIC DNA]</scope>
    <source>
        <strain evidence="10 11">15S00501</strain>
    </source>
</reference>
<organism evidence="10 11">
    <name type="scientific">Paenalcaligenes hominis</name>
    <dbReference type="NCBI Taxonomy" id="643674"/>
    <lineage>
        <taxon>Bacteria</taxon>
        <taxon>Pseudomonadati</taxon>
        <taxon>Pseudomonadota</taxon>
        <taxon>Betaproteobacteria</taxon>
        <taxon>Burkholderiales</taxon>
        <taxon>Alcaligenaceae</taxon>
        <taxon>Paenalcaligenes</taxon>
    </lineage>
</organism>